<keyword evidence="1" id="KW-0472">Membrane</keyword>
<feature type="transmembrane region" description="Helical" evidence="1">
    <location>
        <begin position="20"/>
        <end position="36"/>
    </location>
</feature>
<dbReference type="AlphaFoldDB" id="A0A943Y409"/>
<dbReference type="EMBL" id="JAGZXI010000006">
    <property type="protein sequence ID" value="MBS6635062.1"/>
    <property type="molecule type" value="Genomic_DNA"/>
</dbReference>
<gene>
    <name evidence="2" type="ORF">KH265_05315</name>
</gene>
<sequence length="90" mass="10652">MKKLSQNPVVRQALRFREALLYPAYFVFSLLSLRWVRRRHPRAAGVLSAALWIELVMRGIKQLVRLLVPVLRDAEVRRARAERARTYQPR</sequence>
<proteinExistence type="predicted"/>
<protein>
    <submittedName>
        <fullName evidence="2">Uncharacterized protein</fullName>
    </submittedName>
</protein>
<name>A0A943Y409_9MICC</name>
<dbReference type="RefSeq" id="WP_204863234.1">
    <property type="nucleotide sequence ID" value="NZ_CABFLY010000006.1"/>
</dbReference>
<evidence type="ECO:0000256" key="1">
    <source>
        <dbReference type="SAM" id="Phobius"/>
    </source>
</evidence>
<accession>A0A943Y409</accession>
<organism evidence="2 3">
    <name type="scientific">Rothia mucilaginosa</name>
    <dbReference type="NCBI Taxonomy" id="43675"/>
    <lineage>
        <taxon>Bacteria</taxon>
        <taxon>Bacillati</taxon>
        <taxon>Actinomycetota</taxon>
        <taxon>Actinomycetes</taxon>
        <taxon>Micrococcales</taxon>
        <taxon>Micrococcaceae</taxon>
        <taxon>Rothia</taxon>
    </lineage>
</organism>
<keyword evidence="1" id="KW-1133">Transmembrane helix</keyword>
<comment type="caution">
    <text evidence="2">The sequence shown here is derived from an EMBL/GenBank/DDBJ whole genome shotgun (WGS) entry which is preliminary data.</text>
</comment>
<dbReference type="Proteomes" id="UP000739069">
    <property type="component" value="Unassembled WGS sequence"/>
</dbReference>
<reference evidence="2" key="1">
    <citation type="submission" date="2021-02" db="EMBL/GenBank/DDBJ databases">
        <title>Infant gut strain persistence is associated with maternal origin, phylogeny, and functional potential including surface adhesion and iron acquisition.</title>
        <authorList>
            <person name="Lou Y.C."/>
        </authorList>
    </citation>
    <scope>NUCLEOTIDE SEQUENCE</scope>
    <source>
        <strain evidence="2">L1_008_092G1_dasL1_008_092G1_concoct_16</strain>
    </source>
</reference>
<evidence type="ECO:0000313" key="3">
    <source>
        <dbReference type="Proteomes" id="UP000739069"/>
    </source>
</evidence>
<evidence type="ECO:0000313" key="2">
    <source>
        <dbReference type="EMBL" id="MBS6635062.1"/>
    </source>
</evidence>
<keyword evidence="1" id="KW-0812">Transmembrane</keyword>